<dbReference type="InterPro" id="IPR015797">
    <property type="entry name" value="NUDIX_hydrolase-like_dom_sf"/>
</dbReference>
<dbReference type="NCBIfam" id="NF001936">
    <property type="entry name" value="PRK00714.1-3"/>
    <property type="match status" value="1"/>
</dbReference>
<reference evidence="3" key="1">
    <citation type="submission" date="2020-03" db="EMBL/GenBank/DDBJ databases">
        <title>A high-quality chromosome-level genome assembly of a woody plant with both climbing and erect habits, Rhamnella rubrinervis.</title>
        <authorList>
            <person name="Lu Z."/>
            <person name="Yang Y."/>
            <person name="Zhu X."/>
            <person name="Sun Y."/>
        </authorList>
    </citation>
    <scope>NUCLEOTIDE SEQUENCE</scope>
    <source>
        <strain evidence="3">BYM</strain>
        <tissue evidence="3">Leaf</tissue>
    </source>
</reference>
<dbReference type="PANTHER" id="PTHR11839">
    <property type="entry name" value="UDP/ADP-SUGAR PYROPHOSPHATASE"/>
    <property type="match status" value="1"/>
</dbReference>
<dbReference type="GO" id="GO:0034432">
    <property type="term" value="F:bis(5'-adenosyl)-pentaphosphatase activity"/>
    <property type="evidence" value="ECO:0007669"/>
    <property type="project" value="TreeGrafter"/>
</dbReference>
<dbReference type="AlphaFoldDB" id="A0A8K0GU95"/>
<dbReference type="CDD" id="cd03671">
    <property type="entry name" value="NUDIX_Ap4A_hydrolase_plant_like"/>
    <property type="match status" value="1"/>
</dbReference>
<evidence type="ECO:0000256" key="1">
    <source>
        <dbReference type="ARBA" id="ARBA00022801"/>
    </source>
</evidence>
<organism evidence="3 4">
    <name type="scientific">Rhamnella rubrinervis</name>
    <dbReference type="NCBI Taxonomy" id="2594499"/>
    <lineage>
        <taxon>Eukaryota</taxon>
        <taxon>Viridiplantae</taxon>
        <taxon>Streptophyta</taxon>
        <taxon>Embryophyta</taxon>
        <taxon>Tracheophyta</taxon>
        <taxon>Spermatophyta</taxon>
        <taxon>Magnoliopsida</taxon>
        <taxon>eudicotyledons</taxon>
        <taxon>Gunneridae</taxon>
        <taxon>Pentapetalae</taxon>
        <taxon>rosids</taxon>
        <taxon>fabids</taxon>
        <taxon>Rosales</taxon>
        <taxon>Rhamnaceae</taxon>
        <taxon>rhamnoid group</taxon>
        <taxon>Rhamneae</taxon>
        <taxon>Rhamnella</taxon>
    </lineage>
</organism>
<protein>
    <recommendedName>
        <fullName evidence="2">Nudix hydrolase domain-containing protein</fullName>
    </recommendedName>
</protein>
<dbReference type="PROSITE" id="PS00893">
    <property type="entry name" value="NUDIX_BOX"/>
    <property type="match status" value="1"/>
</dbReference>
<name>A0A8K0GU95_9ROSA</name>
<dbReference type="PANTHER" id="PTHR11839:SF22">
    <property type="entry name" value="NUDIX HYDROLASE 26, CHLOROPLASTIC"/>
    <property type="match status" value="1"/>
</dbReference>
<dbReference type="InterPro" id="IPR020084">
    <property type="entry name" value="NUDIX_hydrolase_CS"/>
</dbReference>
<evidence type="ECO:0000259" key="2">
    <source>
        <dbReference type="PROSITE" id="PS51462"/>
    </source>
</evidence>
<accession>A0A8K0GU95</accession>
<dbReference type="PROSITE" id="PS51462">
    <property type="entry name" value="NUDIX"/>
    <property type="match status" value="1"/>
</dbReference>
<dbReference type="GO" id="GO:0019693">
    <property type="term" value="P:ribose phosphate metabolic process"/>
    <property type="evidence" value="ECO:0007669"/>
    <property type="project" value="TreeGrafter"/>
</dbReference>
<dbReference type="GO" id="GO:0006753">
    <property type="term" value="P:nucleoside phosphate metabolic process"/>
    <property type="evidence" value="ECO:0007669"/>
    <property type="project" value="TreeGrafter"/>
</dbReference>
<comment type="caution">
    <text evidence="3">The sequence shown here is derived from an EMBL/GenBank/DDBJ whole genome shotgun (WGS) entry which is preliminary data.</text>
</comment>
<dbReference type="HAMAP" id="MF_00298">
    <property type="entry name" value="Nudix_RppH"/>
    <property type="match status" value="1"/>
</dbReference>
<feature type="domain" description="Nudix hydrolase" evidence="2">
    <location>
        <begin position="7"/>
        <end position="154"/>
    </location>
</feature>
<dbReference type="GO" id="GO:0008893">
    <property type="term" value="F:guanosine-3',5'-bis(diphosphate) 3'-diphosphatase activity"/>
    <property type="evidence" value="ECO:0007669"/>
    <property type="project" value="TreeGrafter"/>
</dbReference>
<sequence>MEAAPQGYRRNVGICLINDSKKIFAASRLDIPSAWQMLQGGIDEGEDPRNAAIRELREETGVNSAEIIAEVPYWLTYDFPPAVREKLRHQWGSDWKGQAQKWFLVKFTGKDEEIDLLGDGTEKAEFGDWSWMSADQIVDLAVDFKKPVYKEAVAKFYGVTSTNNCSSDSELVLFKCDLYGDKDPSQIWSEHGGLKLNLGEELYLFTKLMKLSINGSRFNRHIPSGMWSGERFSRQRYCLVDGGADPTVVCRLRREVKGQKRKLTNFIPTHPYFCSSLSSPSVGDHHHRQQRIKKQRVGGNLHADAADDVIDFGFLFESDDEQDLKEITREEYIKKAAAVNVSTENFVEIDDDDDHGINNVAKSSSTSTTGGQDRGDQIILSEDANDALLKLIFEITDGDEELEKILPINYSDEQDLNEVTREEHTNNAAVTVSKTLSSTTHHHHHQVDVVEEYNSYGGTENFVEIDDDDDGISKHDNLGFTYIMGLNMQPSFLV</sequence>
<dbReference type="InterPro" id="IPR022927">
    <property type="entry name" value="RppH"/>
</dbReference>
<dbReference type="NCBIfam" id="NF001938">
    <property type="entry name" value="PRK00714.1-5"/>
    <property type="match status" value="1"/>
</dbReference>
<gene>
    <name evidence="3" type="ORF">FNV43_RR25543</name>
</gene>
<keyword evidence="4" id="KW-1185">Reference proteome</keyword>
<proteinExistence type="inferred from homology"/>
<evidence type="ECO:0000313" key="3">
    <source>
        <dbReference type="EMBL" id="KAF3434440.1"/>
    </source>
</evidence>
<dbReference type="Pfam" id="PF00293">
    <property type="entry name" value="NUDIX"/>
    <property type="match status" value="1"/>
</dbReference>
<keyword evidence="1" id="KW-0378">Hydrolase</keyword>
<dbReference type="GO" id="GO:0009507">
    <property type="term" value="C:chloroplast"/>
    <property type="evidence" value="ECO:0007669"/>
    <property type="project" value="TreeGrafter"/>
</dbReference>
<dbReference type="Proteomes" id="UP000796880">
    <property type="component" value="Unassembled WGS sequence"/>
</dbReference>
<dbReference type="EMBL" id="VOIH02000011">
    <property type="protein sequence ID" value="KAF3434440.1"/>
    <property type="molecule type" value="Genomic_DNA"/>
</dbReference>
<dbReference type="SUPFAM" id="SSF55811">
    <property type="entry name" value="Nudix"/>
    <property type="match status" value="1"/>
</dbReference>
<dbReference type="Gene3D" id="3.90.79.10">
    <property type="entry name" value="Nucleoside Triphosphate Pyrophosphohydrolase"/>
    <property type="match status" value="1"/>
</dbReference>
<dbReference type="InterPro" id="IPR000086">
    <property type="entry name" value="NUDIX_hydrolase_dom"/>
</dbReference>
<evidence type="ECO:0000313" key="4">
    <source>
        <dbReference type="Proteomes" id="UP000796880"/>
    </source>
</evidence>
<dbReference type="OrthoDB" id="1165181at2759"/>